<accession>F2D8R4</accession>
<protein>
    <submittedName>
        <fullName evidence="2">Predicted protein</fullName>
    </submittedName>
</protein>
<evidence type="ECO:0000256" key="1">
    <source>
        <dbReference type="SAM" id="Phobius"/>
    </source>
</evidence>
<keyword evidence="1" id="KW-0472">Membrane</keyword>
<name>F2D8R4_HORVV</name>
<proteinExistence type="evidence at transcript level"/>
<keyword evidence="1" id="KW-1133">Transmembrane helix</keyword>
<reference evidence="2" key="1">
    <citation type="journal article" date="2011" name="Plant Physiol.">
        <title>Comprehensive sequence analysis of 24,783 barley full-length cDNAs derived from 12 clone libraries.</title>
        <authorList>
            <person name="Matsumoto T."/>
            <person name="Tanaka T."/>
            <person name="Sakai H."/>
            <person name="Amano N."/>
            <person name="Kanamori H."/>
            <person name="Kurita K."/>
            <person name="Kikuta A."/>
            <person name="Kamiya K."/>
            <person name="Yamamoto M."/>
            <person name="Ikawa H."/>
            <person name="Fujii N."/>
            <person name="Hori K."/>
            <person name="Itoh T."/>
            <person name="Sato K."/>
        </authorList>
    </citation>
    <scope>NUCLEOTIDE SEQUENCE</scope>
    <source>
        <tissue evidence="2">Shoot</tissue>
    </source>
</reference>
<dbReference type="EMBL" id="AK360276">
    <property type="protein sequence ID" value="BAJ91485.1"/>
    <property type="molecule type" value="mRNA"/>
</dbReference>
<keyword evidence="1" id="KW-0812">Transmembrane</keyword>
<sequence length="258" mass="27572">MHATCISNDCSLASSCHLYAHIQSSRLVQMAAADQGKTVARRFGWLYVARWAVASVVTMLAVAVIVRAVVVMLRPEKLQLKLSGGRVAVDSIPSMPPPGNEVALNFVLRANNPSGRAFVEYTNVTVRLTDVSSASAAAPAMIAEFPLPQSIPVLQQTAHEAIVRVGMTPGEDVPMRYVQALFEGRSIDGVEMMLRGDFHSHVEMASGDYVTTSDPATYYCWPVTIAVGGSSSSSSPDYTNVVVTDAPCLDKSEAPAIV</sequence>
<evidence type="ECO:0000313" key="2">
    <source>
        <dbReference type="EMBL" id="BAJ91485.1"/>
    </source>
</evidence>
<dbReference type="PANTHER" id="PTHR36480">
    <property type="entry name" value="OS06G0118900 PROTEIN-RELATED"/>
    <property type="match status" value="1"/>
</dbReference>
<organism evidence="2">
    <name type="scientific">Hordeum vulgare subsp. vulgare</name>
    <name type="common">Domesticated barley</name>
    <dbReference type="NCBI Taxonomy" id="112509"/>
    <lineage>
        <taxon>Eukaryota</taxon>
        <taxon>Viridiplantae</taxon>
        <taxon>Streptophyta</taxon>
        <taxon>Embryophyta</taxon>
        <taxon>Tracheophyta</taxon>
        <taxon>Spermatophyta</taxon>
        <taxon>Magnoliopsida</taxon>
        <taxon>Liliopsida</taxon>
        <taxon>Poales</taxon>
        <taxon>Poaceae</taxon>
        <taxon>BOP clade</taxon>
        <taxon>Pooideae</taxon>
        <taxon>Triticodae</taxon>
        <taxon>Triticeae</taxon>
        <taxon>Hordeinae</taxon>
        <taxon>Hordeum</taxon>
    </lineage>
</organism>
<dbReference type="PANTHER" id="PTHR36480:SF10">
    <property type="entry name" value="LATE EMBRYOGENESIS ABUNDANT PROTEIN LEA-2 SUBGROUP DOMAIN-CONTAINING PROTEIN"/>
    <property type="match status" value="1"/>
</dbReference>
<feature type="transmembrane region" description="Helical" evidence="1">
    <location>
        <begin position="51"/>
        <end position="73"/>
    </location>
</feature>
<dbReference type="AlphaFoldDB" id="F2D8R4"/>